<organism evidence="1 2">
    <name type="scientific">Auriscalpium vulgare</name>
    <dbReference type="NCBI Taxonomy" id="40419"/>
    <lineage>
        <taxon>Eukaryota</taxon>
        <taxon>Fungi</taxon>
        <taxon>Dikarya</taxon>
        <taxon>Basidiomycota</taxon>
        <taxon>Agaricomycotina</taxon>
        <taxon>Agaricomycetes</taxon>
        <taxon>Russulales</taxon>
        <taxon>Auriscalpiaceae</taxon>
        <taxon>Auriscalpium</taxon>
    </lineage>
</organism>
<accession>A0ACB8S4H9</accession>
<gene>
    <name evidence="1" type="ORF">FA95DRAFT_1534961</name>
</gene>
<reference evidence="1" key="1">
    <citation type="submission" date="2021-02" db="EMBL/GenBank/DDBJ databases">
        <authorList>
            <consortium name="DOE Joint Genome Institute"/>
            <person name="Ahrendt S."/>
            <person name="Looney B.P."/>
            <person name="Miyauchi S."/>
            <person name="Morin E."/>
            <person name="Drula E."/>
            <person name="Courty P.E."/>
            <person name="Chicoki N."/>
            <person name="Fauchery L."/>
            <person name="Kohler A."/>
            <person name="Kuo A."/>
            <person name="Labutti K."/>
            <person name="Pangilinan J."/>
            <person name="Lipzen A."/>
            <person name="Riley R."/>
            <person name="Andreopoulos W."/>
            <person name="He G."/>
            <person name="Johnson J."/>
            <person name="Barry K.W."/>
            <person name="Grigoriev I.V."/>
            <person name="Nagy L."/>
            <person name="Hibbett D."/>
            <person name="Henrissat B."/>
            <person name="Matheny P.B."/>
            <person name="Labbe J."/>
            <person name="Martin F."/>
        </authorList>
    </citation>
    <scope>NUCLEOTIDE SEQUENCE</scope>
    <source>
        <strain evidence="1">FP105234-sp</strain>
    </source>
</reference>
<keyword evidence="2" id="KW-1185">Reference proteome</keyword>
<protein>
    <submittedName>
        <fullName evidence="1">Uncharacterized protein</fullName>
    </submittedName>
</protein>
<sequence length="412" mass="43828">MADGSVHARRVQHNGNTKAAAADKHDAHEHGHDDKHSHGIFGHTHKHGEDGHDHGGQLIETLQTGGDRGSRITLIGLGANVVLTSAKGVAGLYMNSAALLADAGHSLSDLLGDFVVLFSWRLSRRPASSRYPYGLAKFETAGTTIVALLLIGGALGIGLHALSLLLTAIAEVVPALPPGVLHDVLQNATHAAHNLPVHGHGHEHVLDPNAAWFAAASVLSKEWLFRVTKRVADEEGSPVLKANAYHHRSDAYSSMVALVAIMGSSWFPALPLDPIGGFLVSIVILQQGLSIFGGAFKELTDASVSTTTLRSLSKALSTLTSAPQTTPENPIAVSAPRLLYAHDLRARRAGSQLFVDLTAGVPHSLTVGQVSELEGKILEALKAARKDVREVRVRFEGVDEHVEGEHEHSHQR</sequence>
<proteinExistence type="predicted"/>
<dbReference type="EMBL" id="MU275854">
    <property type="protein sequence ID" value="KAI0051194.1"/>
    <property type="molecule type" value="Genomic_DNA"/>
</dbReference>
<reference evidence="1" key="2">
    <citation type="journal article" date="2022" name="New Phytol.">
        <title>Evolutionary transition to the ectomycorrhizal habit in the genomes of a hyperdiverse lineage of mushroom-forming fungi.</title>
        <authorList>
            <person name="Looney B."/>
            <person name="Miyauchi S."/>
            <person name="Morin E."/>
            <person name="Drula E."/>
            <person name="Courty P.E."/>
            <person name="Kohler A."/>
            <person name="Kuo A."/>
            <person name="LaButti K."/>
            <person name="Pangilinan J."/>
            <person name="Lipzen A."/>
            <person name="Riley R."/>
            <person name="Andreopoulos W."/>
            <person name="He G."/>
            <person name="Johnson J."/>
            <person name="Nolan M."/>
            <person name="Tritt A."/>
            <person name="Barry K.W."/>
            <person name="Grigoriev I.V."/>
            <person name="Nagy L.G."/>
            <person name="Hibbett D."/>
            <person name="Henrissat B."/>
            <person name="Matheny P.B."/>
            <person name="Labbe J."/>
            <person name="Martin F.M."/>
        </authorList>
    </citation>
    <scope>NUCLEOTIDE SEQUENCE</scope>
    <source>
        <strain evidence="1">FP105234-sp</strain>
    </source>
</reference>
<evidence type="ECO:0000313" key="1">
    <source>
        <dbReference type="EMBL" id="KAI0051194.1"/>
    </source>
</evidence>
<name>A0ACB8S4H9_9AGAM</name>
<dbReference type="Proteomes" id="UP000814033">
    <property type="component" value="Unassembled WGS sequence"/>
</dbReference>
<evidence type="ECO:0000313" key="2">
    <source>
        <dbReference type="Proteomes" id="UP000814033"/>
    </source>
</evidence>
<comment type="caution">
    <text evidence="1">The sequence shown here is derived from an EMBL/GenBank/DDBJ whole genome shotgun (WGS) entry which is preliminary data.</text>
</comment>